<dbReference type="PaxDb" id="3880-AES87059"/>
<protein>
    <submittedName>
        <fullName evidence="2 3">Uncharacterized protein</fullName>
    </submittedName>
</protein>
<feature type="region of interest" description="Disordered" evidence="1">
    <location>
        <begin position="185"/>
        <end position="264"/>
    </location>
</feature>
<dbReference type="EMBL" id="CM001220">
    <property type="protein sequence ID" value="AES87059.1"/>
    <property type="molecule type" value="Genomic_DNA"/>
</dbReference>
<dbReference type="EnsemblPlants" id="AES87059">
    <property type="protein sequence ID" value="AES87059"/>
    <property type="gene ID" value="MTR_4g020650"/>
</dbReference>
<reference evidence="2 4" key="2">
    <citation type="journal article" date="2014" name="BMC Genomics">
        <title>An improved genome release (version Mt4.0) for the model legume Medicago truncatula.</title>
        <authorList>
            <person name="Tang H."/>
            <person name="Krishnakumar V."/>
            <person name="Bidwell S."/>
            <person name="Rosen B."/>
            <person name="Chan A."/>
            <person name="Zhou S."/>
            <person name="Gentzbittel L."/>
            <person name="Childs K.L."/>
            <person name="Yandell M."/>
            <person name="Gundlach H."/>
            <person name="Mayer K.F."/>
            <person name="Schwartz D.C."/>
            <person name="Town C.D."/>
        </authorList>
    </citation>
    <scope>GENOME REANNOTATION</scope>
    <source>
        <strain evidence="3 4">cv. Jemalong A17</strain>
    </source>
</reference>
<evidence type="ECO:0000313" key="2">
    <source>
        <dbReference type="EMBL" id="AES87059.1"/>
    </source>
</evidence>
<feature type="compositionally biased region" description="Basic residues" evidence="1">
    <location>
        <begin position="213"/>
        <end position="223"/>
    </location>
</feature>
<name>G7JSC0_MEDTR</name>
<keyword evidence="4" id="KW-1185">Reference proteome</keyword>
<accession>G7JSC0</accession>
<dbReference type="AlphaFoldDB" id="G7JSC0"/>
<organism evidence="2 4">
    <name type="scientific">Medicago truncatula</name>
    <name type="common">Barrel medic</name>
    <name type="synonym">Medicago tribuloides</name>
    <dbReference type="NCBI Taxonomy" id="3880"/>
    <lineage>
        <taxon>Eukaryota</taxon>
        <taxon>Viridiplantae</taxon>
        <taxon>Streptophyta</taxon>
        <taxon>Embryophyta</taxon>
        <taxon>Tracheophyta</taxon>
        <taxon>Spermatophyta</taxon>
        <taxon>Magnoliopsida</taxon>
        <taxon>eudicotyledons</taxon>
        <taxon>Gunneridae</taxon>
        <taxon>Pentapetalae</taxon>
        <taxon>rosids</taxon>
        <taxon>fabids</taxon>
        <taxon>Fabales</taxon>
        <taxon>Fabaceae</taxon>
        <taxon>Papilionoideae</taxon>
        <taxon>50 kb inversion clade</taxon>
        <taxon>NPAAA clade</taxon>
        <taxon>Hologalegina</taxon>
        <taxon>IRL clade</taxon>
        <taxon>Trifolieae</taxon>
        <taxon>Medicago</taxon>
    </lineage>
</organism>
<evidence type="ECO:0000313" key="4">
    <source>
        <dbReference type="Proteomes" id="UP000002051"/>
    </source>
</evidence>
<evidence type="ECO:0000313" key="3">
    <source>
        <dbReference type="EnsemblPlants" id="AES87059"/>
    </source>
</evidence>
<reference evidence="2 4" key="1">
    <citation type="journal article" date="2011" name="Nature">
        <title>The Medicago genome provides insight into the evolution of rhizobial symbioses.</title>
        <authorList>
            <person name="Young N.D."/>
            <person name="Debelle F."/>
            <person name="Oldroyd G.E."/>
            <person name="Geurts R."/>
            <person name="Cannon S.B."/>
            <person name="Udvardi M.K."/>
            <person name="Benedito V.A."/>
            <person name="Mayer K.F."/>
            <person name="Gouzy J."/>
            <person name="Schoof H."/>
            <person name="Van de Peer Y."/>
            <person name="Proost S."/>
            <person name="Cook D.R."/>
            <person name="Meyers B.C."/>
            <person name="Spannagl M."/>
            <person name="Cheung F."/>
            <person name="De Mita S."/>
            <person name="Krishnakumar V."/>
            <person name="Gundlach H."/>
            <person name="Zhou S."/>
            <person name="Mudge J."/>
            <person name="Bharti A.K."/>
            <person name="Murray J.D."/>
            <person name="Naoumkina M.A."/>
            <person name="Rosen B."/>
            <person name="Silverstein K.A."/>
            <person name="Tang H."/>
            <person name="Rombauts S."/>
            <person name="Zhao P.X."/>
            <person name="Zhou P."/>
            <person name="Barbe V."/>
            <person name="Bardou P."/>
            <person name="Bechner M."/>
            <person name="Bellec A."/>
            <person name="Berger A."/>
            <person name="Berges H."/>
            <person name="Bidwell S."/>
            <person name="Bisseling T."/>
            <person name="Choisne N."/>
            <person name="Couloux A."/>
            <person name="Denny R."/>
            <person name="Deshpande S."/>
            <person name="Dai X."/>
            <person name="Doyle J.J."/>
            <person name="Dudez A.M."/>
            <person name="Farmer A.D."/>
            <person name="Fouteau S."/>
            <person name="Franken C."/>
            <person name="Gibelin C."/>
            <person name="Gish J."/>
            <person name="Goldstein S."/>
            <person name="Gonzalez A.J."/>
            <person name="Green P.J."/>
            <person name="Hallab A."/>
            <person name="Hartog M."/>
            <person name="Hua A."/>
            <person name="Humphray S.J."/>
            <person name="Jeong D.H."/>
            <person name="Jing Y."/>
            <person name="Jocker A."/>
            <person name="Kenton S.M."/>
            <person name="Kim D.J."/>
            <person name="Klee K."/>
            <person name="Lai H."/>
            <person name="Lang C."/>
            <person name="Lin S."/>
            <person name="Macmil S.L."/>
            <person name="Magdelenat G."/>
            <person name="Matthews L."/>
            <person name="McCorrison J."/>
            <person name="Monaghan E.L."/>
            <person name="Mun J.H."/>
            <person name="Najar F.Z."/>
            <person name="Nicholson C."/>
            <person name="Noirot C."/>
            <person name="O'Bleness M."/>
            <person name="Paule C.R."/>
            <person name="Poulain J."/>
            <person name="Prion F."/>
            <person name="Qin B."/>
            <person name="Qu C."/>
            <person name="Retzel E.F."/>
            <person name="Riddle C."/>
            <person name="Sallet E."/>
            <person name="Samain S."/>
            <person name="Samson N."/>
            <person name="Sanders I."/>
            <person name="Saurat O."/>
            <person name="Scarpelli C."/>
            <person name="Schiex T."/>
            <person name="Segurens B."/>
            <person name="Severin A.J."/>
            <person name="Sherrier D.J."/>
            <person name="Shi R."/>
            <person name="Sims S."/>
            <person name="Singer S.R."/>
            <person name="Sinharoy S."/>
            <person name="Sterck L."/>
            <person name="Viollet A."/>
            <person name="Wang B.B."/>
            <person name="Wang K."/>
            <person name="Wang M."/>
            <person name="Wang X."/>
            <person name="Warfsmann J."/>
            <person name="Weissenbach J."/>
            <person name="White D.D."/>
            <person name="White J.D."/>
            <person name="Wiley G.B."/>
            <person name="Wincker P."/>
            <person name="Xing Y."/>
            <person name="Yang L."/>
            <person name="Yao Z."/>
            <person name="Ying F."/>
            <person name="Zhai J."/>
            <person name="Zhou L."/>
            <person name="Zuber A."/>
            <person name="Denarie J."/>
            <person name="Dixon R.A."/>
            <person name="May G.D."/>
            <person name="Schwartz D.C."/>
            <person name="Rogers J."/>
            <person name="Quetier F."/>
            <person name="Town C.D."/>
            <person name="Roe B.A."/>
        </authorList>
    </citation>
    <scope>NUCLEOTIDE SEQUENCE [LARGE SCALE GENOMIC DNA]</scope>
    <source>
        <strain evidence="2">A17</strain>
        <strain evidence="3 4">cv. Jemalong A17</strain>
    </source>
</reference>
<dbReference type="Proteomes" id="UP000002051">
    <property type="component" value="Chromosome 4"/>
</dbReference>
<sequence>MKTLPLAPESHDSSLHNAPQVQVQVPNQRNSIDLTLQNSFELLENDAEQVIGDAKISDEESNPILLDMYIDKNQNGAENLLRKEEFTHNTILESTGNMTNMKSNLVDLSTCNPFLGPVNGKKASLITVPFVDDAITLQPITINDEILGQDKRKAQLTVGPKNKIAACLKDGKVLRKFWGDEDTDSAYEPDIEANPCPPDANQYLDTPCDTVKKSKRGRPKKQRSPTQSTGSQAQQYNSNKSDKEFTHTRSKAGSKYPNKSNISQ</sequence>
<proteinExistence type="predicted"/>
<feature type="compositionally biased region" description="Polar residues" evidence="1">
    <location>
        <begin position="224"/>
        <end position="239"/>
    </location>
</feature>
<dbReference type="HOGENOM" id="CLU_1055101_0_0_1"/>
<gene>
    <name evidence="2" type="ordered locus">MTR_4g020650</name>
</gene>
<reference evidence="3" key="3">
    <citation type="submission" date="2015-04" db="UniProtKB">
        <authorList>
            <consortium name="EnsemblPlants"/>
        </authorList>
    </citation>
    <scope>IDENTIFICATION</scope>
    <source>
        <strain evidence="3">cv. Jemalong A17</strain>
    </source>
</reference>
<evidence type="ECO:0000256" key="1">
    <source>
        <dbReference type="SAM" id="MobiDB-lite"/>
    </source>
</evidence>